<protein>
    <submittedName>
        <fullName evidence="1">Uncharacterized protein</fullName>
    </submittedName>
</protein>
<evidence type="ECO:0000313" key="2">
    <source>
        <dbReference type="Proteomes" id="UP000285970"/>
    </source>
</evidence>
<gene>
    <name evidence="1" type="ORF">D8Y23_11660</name>
</gene>
<accession>A0A3S3MWQ0</accession>
<name>A0A3S3MWQ0_9MICO</name>
<dbReference type="Proteomes" id="UP000285970">
    <property type="component" value="Unassembled WGS sequence"/>
</dbReference>
<reference evidence="1 2" key="1">
    <citation type="journal article" date="2018" name="Front. Microbiol.">
        <title>Novel Insights Into Bacterial Dimethylsulfoniopropionate Catabolism in the East China Sea.</title>
        <authorList>
            <person name="Liu J."/>
            <person name="Liu J."/>
            <person name="Zhang S.H."/>
            <person name="Liang J."/>
            <person name="Lin H."/>
            <person name="Song D."/>
            <person name="Yang G.P."/>
            <person name="Todd J.D."/>
            <person name="Zhang X.H."/>
        </authorList>
    </citation>
    <scope>NUCLEOTIDE SEQUENCE [LARGE SCALE GENOMIC DNA]</scope>
    <source>
        <strain evidence="1 2">ZYFD042</strain>
    </source>
</reference>
<proteinExistence type="predicted"/>
<comment type="caution">
    <text evidence="1">The sequence shown here is derived from an EMBL/GenBank/DDBJ whole genome shotgun (WGS) entry which is preliminary data.</text>
</comment>
<dbReference type="AlphaFoldDB" id="A0A3S3MWQ0"/>
<organism evidence="1 2">
    <name type="scientific">Microbacterium enclense</name>
    <dbReference type="NCBI Taxonomy" id="993073"/>
    <lineage>
        <taxon>Bacteria</taxon>
        <taxon>Bacillati</taxon>
        <taxon>Actinomycetota</taxon>
        <taxon>Actinomycetes</taxon>
        <taxon>Micrococcales</taxon>
        <taxon>Microbacteriaceae</taxon>
        <taxon>Microbacterium</taxon>
    </lineage>
</organism>
<dbReference type="EMBL" id="RBZY01000041">
    <property type="protein sequence ID" value="RWR17341.1"/>
    <property type="molecule type" value="Genomic_DNA"/>
</dbReference>
<sequence length="86" mass="9011">MTRADLVAEGASWGLSEASATSAVNETLAPMVAATRILAAHDSIAAHVPGYVRGQALNLLDGKPARIASHLPLMLRDRLGTPQPRD</sequence>
<evidence type="ECO:0000313" key="1">
    <source>
        <dbReference type="EMBL" id="RWR17341.1"/>
    </source>
</evidence>